<dbReference type="CDD" id="cd00068">
    <property type="entry name" value="GGL"/>
    <property type="match status" value="1"/>
</dbReference>
<keyword evidence="4" id="KW-1185">Reference proteome</keyword>
<dbReference type="GO" id="GO:0005737">
    <property type="term" value="C:cytoplasm"/>
    <property type="evidence" value="ECO:0007669"/>
    <property type="project" value="TreeGrafter"/>
</dbReference>
<feature type="non-terminal residue" evidence="3">
    <location>
        <position position="1"/>
    </location>
</feature>
<name>A0A8J2NLF6_9HEXA</name>
<dbReference type="SMART" id="SM00315">
    <property type="entry name" value="RGS"/>
    <property type="match status" value="1"/>
</dbReference>
<comment type="caution">
    <text evidence="3">The sequence shown here is derived from an EMBL/GenBank/DDBJ whole genome shotgun (WGS) entry which is preliminary data.</text>
</comment>
<protein>
    <recommendedName>
        <fullName evidence="2">RGS domain-containing protein</fullName>
    </recommendedName>
</protein>
<dbReference type="InterPro" id="IPR015898">
    <property type="entry name" value="G-protein_gamma-like_dom"/>
</dbReference>
<organism evidence="3 4">
    <name type="scientific">Allacma fusca</name>
    <dbReference type="NCBI Taxonomy" id="39272"/>
    <lineage>
        <taxon>Eukaryota</taxon>
        <taxon>Metazoa</taxon>
        <taxon>Ecdysozoa</taxon>
        <taxon>Arthropoda</taxon>
        <taxon>Hexapoda</taxon>
        <taxon>Collembola</taxon>
        <taxon>Symphypleona</taxon>
        <taxon>Sminthuridae</taxon>
        <taxon>Allacma</taxon>
    </lineage>
</organism>
<keyword evidence="1" id="KW-0734">Signal transduction inhibitor</keyword>
<feature type="domain" description="RGS" evidence="2">
    <location>
        <begin position="160"/>
        <end position="277"/>
    </location>
</feature>
<dbReference type="PANTHER" id="PTHR45746:SF6">
    <property type="entry name" value="LP21163P"/>
    <property type="match status" value="1"/>
</dbReference>
<dbReference type="Pfam" id="PF00631">
    <property type="entry name" value="G-gamma"/>
    <property type="match status" value="1"/>
</dbReference>
<evidence type="ECO:0000313" key="4">
    <source>
        <dbReference type="Proteomes" id="UP000708208"/>
    </source>
</evidence>
<dbReference type="GO" id="GO:0007186">
    <property type="term" value="P:G protein-coupled receptor signaling pathway"/>
    <property type="evidence" value="ECO:0007669"/>
    <property type="project" value="InterPro"/>
</dbReference>
<dbReference type="EMBL" id="CAJVCH010022731">
    <property type="protein sequence ID" value="CAG7693418.1"/>
    <property type="molecule type" value="Genomic_DNA"/>
</dbReference>
<dbReference type="CDD" id="cd08705">
    <property type="entry name" value="RGS_R7-like"/>
    <property type="match status" value="1"/>
</dbReference>
<dbReference type="GO" id="GO:0005096">
    <property type="term" value="F:GTPase activator activity"/>
    <property type="evidence" value="ECO:0007669"/>
    <property type="project" value="TreeGrafter"/>
</dbReference>
<dbReference type="Pfam" id="PF00615">
    <property type="entry name" value="RGS"/>
    <property type="match status" value="1"/>
</dbReference>
<accession>A0A8J2NLF6</accession>
<evidence type="ECO:0000313" key="3">
    <source>
        <dbReference type="EMBL" id="CAG7693418.1"/>
    </source>
</evidence>
<dbReference type="GO" id="GO:0043005">
    <property type="term" value="C:neuron projection"/>
    <property type="evidence" value="ECO:0007669"/>
    <property type="project" value="TreeGrafter"/>
</dbReference>
<gene>
    <name evidence="3" type="ORF">AFUS01_LOCUS3756</name>
</gene>
<dbReference type="AlphaFoldDB" id="A0A8J2NLF6"/>
<dbReference type="SMART" id="SM00224">
    <property type="entry name" value="GGL"/>
    <property type="match status" value="1"/>
</dbReference>
<dbReference type="PROSITE" id="PS50132">
    <property type="entry name" value="RGS"/>
    <property type="match status" value="1"/>
</dbReference>
<evidence type="ECO:0000259" key="2">
    <source>
        <dbReference type="PROSITE" id="PS50132"/>
    </source>
</evidence>
<dbReference type="InterPro" id="IPR040759">
    <property type="entry name" value="RGS_DHEX"/>
</dbReference>
<dbReference type="PANTHER" id="PTHR45746">
    <property type="entry name" value="LP21163P"/>
    <property type="match status" value="1"/>
</dbReference>
<dbReference type="OrthoDB" id="196547at2759"/>
<dbReference type="InterPro" id="IPR034483">
    <property type="entry name" value="RGS_Egl-10"/>
</dbReference>
<evidence type="ECO:0000256" key="1">
    <source>
        <dbReference type="ARBA" id="ARBA00022700"/>
    </source>
</evidence>
<proteinExistence type="predicted"/>
<sequence>AEAQSKVDKKRDKLERKVLDSQERAFWDVHRPSPGCVNTTEMDIKKVCRMNRPRHGSESGSRGKDVAVPKEKSLTCSELAKQIKSLKYKLDRHSIKISKVAEMHMSYYEMYSEYDPFIIAPEPSNPWLTDNTDFWDLEKNGGVEFRKDIPARRVRRWGFSVEELLRDPVGREHFQRFLEKEFSAENLKFWEAVQDLKRLPMSEVPKRAQEIWAEFLAPDSTCLVNVDSHSYEQTRKNIQEGSPDRWSFDTALAHVYHLMKSDSYSRYIRSDMYKDFLNGAKKKTSVKGIRSIVSFTTKKDPGIAE</sequence>
<dbReference type="SMART" id="SM01224">
    <property type="entry name" value="G_gamma"/>
    <property type="match status" value="1"/>
</dbReference>
<dbReference type="InterPro" id="IPR047016">
    <property type="entry name" value="RGS6/7/9/11"/>
</dbReference>
<dbReference type="GO" id="GO:0009968">
    <property type="term" value="P:negative regulation of signal transduction"/>
    <property type="evidence" value="ECO:0007669"/>
    <property type="project" value="UniProtKB-KW"/>
</dbReference>
<dbReference type="GO" id="GO:0008277">
    <property type="term" value="P:regulation of G protein-coupled receptor signaling pathway"/>
    <property type="evidence" value="ECO:0007669"/>
    <property type="project" value="InterPro"/>
</dbReference>
<dbReference type="Proteomes" id="UP000708208">
    <property type="component" value="Unassembled WGS sequence"/>
</dbReference>
<dbReference type="Pfam" id="PF18148">
    <property type="entry name" value="RGS_DHEX"/>
    <property type="match status" value="1"/>
</dbReference>
<reference evidence="3" key="1">
    <citation type="submission" date="2021-06" db="EMBL/GenBank/DDBJ databases">
        <authorList>
            <person name="Hodson N. C."/>
            <person name="Mongue J. A."/>
            <person name="Jaron S. K."/>
        </authorList>
    </citation>
    <scope>NUCLEOTIDE SEQUENCE</scope>
</reference>
<dbReference type="InterPro" id="IPR016137">
    <property type="entry name" value="RGS"/>
</dbReference>